<evidence type="ECO:0000313" key="1">
    <source>
        <dbReference type="EMBL" id="KUM50903.1"/>
    </source>
</evidence>
<proteinExistence type="predicted"/>
<reference evidence="1" key="1">
    <citation type="journal article" date="2015" name="Genome Biol. Evol.">
        <title>Organellar Genomes of White Spruce (Picea glauca): Assembly and Annotation.</title>
        <authorList>
            <person name="Jackman S.D."/>
            <person name="Warren R.L."/>
            <person name="Gibb E.A."/>
            <person name="Vandervalk B.P."/>
            <person name="Mohamadi H."/>
            <person name="Chu J."/>
            <person name="Raymond A."/>
            <person name="Pleasance S."/>
            <person name="Coope R."/>
            <person name="Wildung M.R."/>
            <person name="Ritland C.E."/>
            <person name="Bousquet J."/>
            <person name="Jones S.J."/>
            <person name="Bohlmann J."/>
            <person name="Birol I."/>
        </authorList>
    </citation>
    <scope>NUCLEOTIDE SEQUENCE [LARGE SCALE GENOMIC DNA]</scope>
    <source>
        <tissue evidence="1">Flushing bud</tissue>
    </source>
</reference>
<gene>
    <name evidence="1" type="ORF">ABT39_MTgene749</name>
</gene>
<organism evidence="1">
    <name type="scientific">Picea glauca</name>
    <name type="common">White spruce</name>
    <name type="synonym">Pinus glauca</name>
    <dbReference type="NCBI Taxonomy" id="3330"/>
    <lineage>
        <taxon>Eukaryota</taxon>
        <taxon>Viridiplantae</taxon>
        <taxon>Streptophyta</taxon>
        <taxon>Embryophyta</taxon>
        <taxon>Tracheophyta</taxon>
        <taxon>Spermatophyta</taxon>
        <taxon>Pinopsida</taxon>
        <taxon>Pinidae</taxon>
        <taxon>Conifers I</taxon>
        <taxon>Pinales</taxon>
        <taxon>Pinaceae</taxon>
        <taxon>Picea</taxon>
    </lineage>
</organism>
<dbReference type="AlphaFoldDB" id="A0A124GP53"/>
<accession>A0A124GP53</accession>
<protein>
    <submittedName>
        <fullName evidence="1">Uncharacterized protein</fullName>
    </submittedName>
</protein>
<keyword evidence="1" id="KW-0496">Mitochondrion</keyword>
<name>A0A124GP53_PICGL</name>
<sequence>MCRGSNWLWFSGYERHVIYDPLALQYSAADMKWGGWLKRIWKLSSTGMQLGSDPPSLFRRDERLVQ</sequence>
<geneLocation type="mitochondrion" evidence="1"/>
<dbReference type="EMBL" id="LKAM01000001">
    <property type="protein sequence ID" value="KUM50903.1"/>
    <property type="molecule type" value="Genomic_DNA"/>
</dbReference>
<comment type="caution">
    <text evidence="1">The sequence shown here is derived from an EMBL/GenBank/DDBJ whole genome shotgun (WGS) entry which is preliminary data.</text>
</comment>